<feature type="compositionally biased region" description="Basic and acidic residues" evidence="1">
    <location>
        <begin position="52"/>
        <end position="64"/>
    </location>
</feature>
<evidence type="ECO:0000256" key="1">
    <source>
        <dbReference type="SAM" id="MobiDB-lite"/>
    </source>
</evidence>
<comment type="caution">
    <text evidence="2">The sequence shown here is derived from an EMBL/GenBank/DDBJ whole genome shotgun (WGS) entry which is preliminary data.</text>
</comment>
<accession>A0ABV3E2U4</accession>
<protein>
    <submittedName>
        <fullName evidence="2">Uncharacterized protein</fullName>
    </submittedName>
</protein>
<evidence type="ECO:0000313" key="2">
    <source>
        <dbReference type="EMBL" id="MEU9351466.1"/>
    </source>
</evidence>
<proteinExistence type="predicted"/>
<dbReference type="EMBL" id="JBEZLS010000006">
    <property type="protein sequence ID" value="MEU9351466.1"/>
    <property type="molecule type" value="Genomic_DNA"/>
</dbReference>
<evidence type="ECO:0000313" key="3">
    <source>
        <dbReference type="Proteomes" id="UP001551582"/>
    </source>
</evidence>
<organism evidence="2 3">
    <name type="scientific">Streptomyces griseoloalbus</name>
    <dbReference type="NCBI Taxonomy" id="67303"/>
    <lineage>
        <taxon>Bacteria</taxon>
        <taxon>Bacillati</taxon>
        <taxon>Actinomycetota</taxon>
        <taxon>Actinomycetes</taxon>
        <taxon>Kitasatosporales</taxon>
        <taxon>Streptomycetaceae</taxon>
        <taxon>Streptomyces</taxon>
    </lineage>
</organism>
<name>A0ABV3E2U4_9ACTN</name>
<keyword evidence="3" id="KW-1185">Reference proteome</keyword>
<reference evidence="2 3" key="1">
    <citation type="submission" date="2024-06" db="EMBL/GenBank/DDBJ databases">
        <title>The Natural Products Discovery Center: Release of the First 8490 Sequenced Strains for Exploring Actinobacteria Biosynthetic Diversity.</title>
        <authorList>
            <person name="Kalkreuter E."/>
            <person name="Kautsar S.A."/>
            <person name="Yang D."/>
            <person name="Bader C.D."/>
            <person name="Teijaro C.N."/>
            <person name="Fluegel L."/>
            <person name="Davis C.M."/>
            <person name="Simpson J.R."/>
            <person name="Lauterbach L."/>
            <person name="Steele A.D."/>
            <person name="Gui C."/>
            <person name="Meng S."/>
            <person name="Li G."/>
            <person name="Viehrig K."/>
            <person name="Ye F."/>
            <person name="Su P."/>
            <person name="Kiefer A.F."/>
            <person name="Nichols A."/>
            <person name="Cepeda A.J."/>
            <person name="Yan W."/>
            <person name="Fan B."/>
            <person name="Jiang Y."/>
            <person name="Adhikari A."/>
            <person name="Zheng C.-J."/>
            <person name="Schuster L."/>
            <person name="Cowan T.M."/>
            <person name="Smanski M.J."/>
            <person name="Chevrette M.G."/>
            <person name="De Carvalho L.P.S."/>
            <person name="Shen B."/>
        </authorList>
    </citation>
    <scope>NUCLEOTIDE SEQUENCE [LARGE SCALE GENOMIC DNA]</scope>
    <source>
        <strain evidence="2 3">NPDC048274</strain>
    </source>
</reference>
<feature type="region of interest" description="Disordered" evidence="1">
    <location>
        <begin position="1"/>
        <end position="82"/>
    </location>
</feature>
<feature type="compositionally biased region" description="Basic and acidic residues" evidence="1">
    <location>
        <begin position="1"/>
        <end position="11"/>
    </location>
</feature>
<dbReference type="Proteomes" id="UP001551582">
    <property type="component" value="Unassembled WGS sequence"/>
</dbReference>
<dbReference type="RefSeq" id="WP_359978258.1">
    <property type="nucleotide sequence ID" value="NZ_JBEZLS010000006.1"/>
</dbReference>
<sequence>MSNENRGDRPEYTAQDASLVHAGPAQSLPAPEEREAAEESADQAKKPTAKQLDAREKRFTEHPRRPMGPTPGNLPETVPDEP</sequence>
<gene>
    <name evidence="2" type="ORF">AB0D65_10715</name>
</gene>